<gene>
    <name evidence="2" type="ORF">NZ698_08540</name>
</gene>
<feature type="transmembrane region" description="Helical" evidence="1">
    <location>
        <begin position="5"/>
        <end position="24"/>
    </location>
</feature>
<dbReference type="RefSeq" id="WP_263002692.1">
    <property type="nucleotide sequence ID" value="NZ_JAOTEM010000002.1"/>
</dbReference>
<evidence type="ECO:0000256" key="1">
    <source>
        <dbReference type="SAM" id="Phobius"/>
    </source>
</evidence>
<evidence type="ECO:0000313" key="3">
    <source>
        <dbReference type="Proteomes" id="UP001208649"/>
    </source>
</evidence>
<protein>
    <recommendedName>
        <fullName evidence="4">MFS transporter</fullName>
    </recommendedName>
</protein>
<comment type="caution">
    <text evidence="2">The sequence shown here is derived from an EMBL/GenBank/DDBJ whole genome shotgun (WGS) entry which is preliminary data.</text>
</comment>
<dbReference type="EMBL" id="JAOTEM010000002">
    <property type="protein sequence ID" value="MCU7617244.1"/>
    <property type="molecule type" value="Genomic_DNA"/>
</dbReference>
<keyword evidence="1" id="KW-0812">Transmembrane</keyword>
<feature type="transmembrane region" description="Helical" evidence="1">
    <location>
        <begin position="36"/>
        <end position="59"/>
    </location>
</feature>
<keyword evidence="1" id="KW-0472">Membrane</keyword>
<name>A0ABT2W4V7_9FLAO</name>
<evidence type="ECO:0008006" key="4">
    <source>
        <dbReference type="Google" id="ProtNLM"/>
    </source>
</evidence>
<evidence type="ECO:0000313" key="2">
    <source>
        <dbReference type="EMBL" id="MCU7617244.1"/>
    </source>
</evidence>
<keyword evidence="1" id="KW-1133">Transmembrane helix</keyword>
<sequence>MTSLIFTALLAGMIIMGGMMYLMNPTKNFDFNMKNQLLVIMLVAMIAGIFGCNLLYNFFKNKIENINSLGEKIAKIQSANLARLALVEAPALLGIVLYMVESNLAFLMLSAIMILYFLTLKPSKEKILDDMNLTSEERRQF</sequence>
<feature type="transmembrane region" description="Helical" evidence="1">
    <location>
        <begin position="104"/>
        <end position="120"/>
    </location>
</feature>
<proteinExistence type="predicted"/>
<organism evidence="2 3">
    <name type="scientific">Chryseobacterium edaphi</name>
    <dbReference type="NCBI Taxonomy" id="2976532"/>
    <lineage>
        <taxon>Bacteria</taxon>
        <taxon>Pseudomonadati</taxon>
        <taxon>Bacteroidota</taxon>
        <taxon>Flavobacteriia</taxon>
        <taxon>Flavobacteriales</taxon>
        <taxon>Weeksellaceae</taxon>
        <taxon>Chryseobacterium group</taxon>
        <taxon>Chryseobacterium</taxon>
    </lineage>
</organism>
<feature type="transmembrane region" description="Helical" evidence="1">
    <location>
        <begin position="80"/>
        <end position="98"/>
    </location>
</feature>
<accession>A0ABT2W4V7</accession>
<reference evidence="3" key="1">
    <citation type="submission" date="2023-07" db="EMBL/GenBank/DDBJ databases">
        <title>Chryseobacterium sp. strain PBS4-4 Genome sequencing and assembly.</title>
        <authorList>
            <person name="Jung Y."/>
        </authorList>
    </citation>
    <scope>NUCLEOTIDE SEQUENCE [LARGE SCALE GENOMIC DNA]</scope>
    <source>
        <strain evidence="3">PBS4-4</strain>
    </source>
</reference>
<keyword evidence="3" id="KW-1185">Reference proteome</keyword>
<dbReference type="Proteomes" id="UP001208649">
    <property type="component" value="Unassembled WGS sequence"/>
</dbReference>